<dbReference type="Pfam" id="PF12692">
    <property type="entry name" value="Methyltransf_17"/>
    <property type="match status" value="1"/>
</dbReference>
<accession>A0A437QPA2</accession>
<dbReference type="InterPro" id="IPR025690">
    <property type="entry name" value="Methyltransf_put"/>
</dbReference>
<reference evidence="2" key="1">
    <citation type="submission" date="2019-01" db="EMBL/GenBank/DDBJ databases">
        <title>Gri0909 isolated from a small marine red alga.</title>
        <authorList>
            <person name="Kim J."/>
            <person name="Jeong S.E."/>
            <person name="Jeon C.O."/>
        </authorList>
    </citation>
    <scope>NUCLEOTIDE SEQUENCE [LARGE SCALE GENOMIC DNA]</scope>
    <source>
        <strain evidence="2">Gri0909</strain>
    </source>
</reference>
<evidence type="ECO:0000313" key="2">
    <source>
        <dbReference type="Proteomes" id="UP000287447"/>
    </source>
</evidence>
<dbReference type="OrthoDB" id="7348097at2"/>
<keyword evidence="2" id="KW-1185">Reference proteome</keyword>
<gene>
    <name evidence="1" type="ORF">EOI86_13710</name>
</gene>
<dbReference type="AlphaFoldDB" id="A0A437QPA2"/>
<evidence type="ECO:0000313" key="1">
    <source>
        <dbReference type="EMBL" id="RVU36269.1"/>
    </source>
</evidence>
<dbReference type="InterPro" id="IPR029063">
    <property type="entry name" value="SAM-dependent_MTases_sf"/>
</dbReference>
<proteinExistence type="predicted"/>
<comment type="caution">
    <text evidence="1">The sequence shown here is derived from an EMBL/GenBank/DDBJ whole genome shotgun (WGS) entry which is preliminary data.</text>
</comment>
<dbReference type="EMBL" id="SADE01000002">
    <property type="protein sequence ID" value="RVU36269.1"/>
    <property type="molecule type" value="Genomic_DNA"/>
</dbReference>
<evidence type="ECO:0008006" key="3">
    <source>
        <dbReference type="Google" id="ProtNLM"/>
    </source>
</evidence>
<name>A0A437QPA2_9PROT</name>
<organism evidence="1 2">
    <name type="scientific">Hwanghaeella grinnelliae</name>
    <dbReference type="NCBI Taxonomy" id="2500179"/>
    <lineage>
        <taxon>Bacteria</taxon>
        <taxon>Pseudomonadati</taxon>
        <taxon>Pseudomonadota</taxon>
        <taxon>Alphaproteobacteria</taxon>
        <taxon>Rhodospirillales</taxon>
        <taxon>Rhodospirillaceae</taxon>
        <taxon>Hwanghaeella</taxon>
    </lineage>
</organism>
<dbReference type="Gene3D" id="3.40.50.150">
    <property type="entry name" value="Vaccinia Virus protein VP39"/>
    <property type="match status" value="1"/>
</dbReference>
<dbReference type="Proteomes" id="UP000287447">
    <property type="component" value="Unassembled WGS sequence"/>
</dbReference>
<sequence>MSRLDSFIRRVTAQRACLDYAAQLIDGQDGVVLEVGLGNGRTFDHLREIMPDREIFVFDRQVASHPDSTPDEDHLFLGDLPDTLARAAEDLPQPAILVHSDIGTGNAEWDARMAEMMADVLPRVLKPGAVVVSDQKISLADAEDISLPAGVQKGRYFFQTYRGR</sequence>
<dbReference type="SUPFAM" id="SSF53335">
    <property type="entry name" value="S-adenosyl-L-methionine-dependent methyltransferases"/>
    <property type="match status" value="1"/>
</dbReference>
<protein>
    <recommendedName>
        <fullName evidence="3">Class I SAM-dependent methyltransferase</fullName>
    </recommendedName>
</protein>